<comment type="caution">
    <text evidence="2">The sequence shown here is derived from an EMBL/GenBank/DDBJ whole genome shotgun (WGS) entry which is preliminary data.</text>
</comment>
<name>A0AAV7W5T5_PLEWA</name>
<organism evidence="2 3">
    <name type="scientific">Pleurodeles waltl</name>
    <name type="common">Iberian ribbed newt</name>
    <dbReference type="NCBI Taxonomy" id="8319"/>
    <lineage>
        <taxon>Eukaryota</taxon>
        <taxon>Metazoa</taxon>
        <taxon>Chordata</taxon>
        <taxon>Craniata</taxon>
        <taxon>Vertebrata</taxon>
        <taxon>Euteleostomi</taxon>
        <taxon>Amphibia</taxon>
        <taxon>Batrachia</taxon>
        <taxon>Caudata</taxon>
        <taxon>Salamandroidea</taxon>
        <taxon>Salamandridae</taxon>
        <taxon>Pleurodelinae</taxon>
        <taxon>Pleurodeles</taxon>
    </lineage>
</organism>
<feature type="region of interest" description="Disordered" evidence="1">
    <location>
        <begin position="1"/>
        <end position="26"/>
    </location>
</feature>
<dbReference type="Proteomes" id="UP001066276">
    <property type="component" value="Chromosome 1_2"/>
</dbReference>
<protein>
    <submittedName>
        <fullName evidence="2">Uncharacterized protein</fullName>
    </submittedName>
</protein>
<sequence length="154" mass="16073">MRSGAGGPADGLVRARKVPGGRTRRPVAVPEGVWPGCGDTIGGPLGDLIESRPRGALGFCSAATEEALLDPTVHLRSGSSAGRLERLGRPPGCLLETRGSAQSRVVSAVVVAARGGRKRGDYPAWRCGLREPARTGWCPGALLFAGLCCWFRVL</sequence>
<dbReference type="EMBL" id="JANPWB010000002">
    <property type="protein sequence ID" value="KAJ1208225.1"/>
    <property type="molecule type" value="Genomic_DNA"/>
</dbReference>
<evidence type="ECO:0000313" key="2">
    <source>
        <dbReference type="EMBL" id="KAJ1208225.1"/>
    </source>
</evidence>
<accession>A0AAV7W5T5</accession>
<keyword evidence="3" id="KW-1185">Reference proteome</keyword>
<gene>
    <name evidence="2" type="ORF">NDU88_003611</name>
</gene>
<dbReference type="AlphaFoldDB" id="A0AAV7W5T5"/>
<feature type="compositionally biased region" description="Basic residues" evidence="1">
    <location>
        <begin position="14"/>
        <end position="25"/>
    </location>
</feature>
<reference evidence="2" key="1">
    <citation type="journal article" date="2022" name="bioRxiv">
        <title>Sequencing and chromosome-scale assembly of the giantPleurodeles waltlgenome.</title>
        <authorList>
            <person name="Brown T."/>
            <person name="Elewa A."/>
            <person name="Iarovenko S."/>
            <person name="Subramanian E."/>
            <person name="Araus A.J."/>
            <person name="Petzold A."/>
            <person name="Susuki M."/>
            <person name="Suzuki K.-i.T."/>
            <person name="Hayashi T."/>
            <person name="Toyoda A."/>
            <person name="Oliveira C."/>
            <person name="Osipova E."/>
            <person name="Leigh N.D."/>
            <person name="Simon A."/>
            <person name="Yun M.H."/>
        </authorList>
    </citation>
    <scope>NUCLEOTIDE SEQUENCE</scope>
    <source>
        <strain evidence="2">20211129_DDA</strain>
        <tissue evidence="2">Liver</tissue>
    </source>
</reference>
<evidence type="ECO:0000256" key="1">
    <source>
        <dbReference type="SAM" id="MobiDB-lite"/>
    </source>
</evidence>
<evidence type="ECO:0000313" key="3">
    <source>
        <dbReference type="Proteomes" id="UP001066276"/>
    </source>
</evidence>
<proteinExistence type="predicted"/>